<proteinExistence type="predicted"/>
<feature type="domain" description="DUF5018" evidence="2">
    <location>
        <begin position="1"/>
        <end position="46"/>
    </location>
</feature>
<dbReference type="Proteomes" id="UP000004913">
    <property type="component" value="Unassembled WGS sequence"/>
</dbReference>
<evidence type="ECO:0000313" key="4">
    <source>
        <dbReference type="Proteomes" id="UP000004913"/>
    </source>
</evidence>
<protein>
    <recommendedName>
        <fullName evidence="2">DUF5018 domain-containing protein</fullName>
    </recommendedName>
</protein>
<comment type="caution">
    <text evidence="3">The sequence shown here is derived from an EMBL/GenBank/DDBJ whole genome shotgun (WGS) entry which is preliminary data.</text>
</comment>
<name>F5J3S4_9BACT</name>
<keyword evidence="4" id="KW-1185">Reference proteome</keyword>
<dbReference type="EMBL" id="ADLV01000055">
    <property type="protein sequence ID" value="EGJ99622.1"/>
    <property type="molecule type" value="Genomic_DNA"/>
</dbReference>
<evidence type="ECO:0000313" key="3">
    <source>
        <dbReference type="EMBL" id="EGJ99622.1"/>
    </source>
</evidence>
<feature type="region of interest" description="Disordered" evidence="1">
    <location>
        <begin position="1"/>
        <end position="24"/>
    </location>
</feature>
<dbReference type="Gene3D" id="2.60.40.4120">
    <property type="match status" value="1"/>
</dbReference>
<dbReference type="Pfam" id="PF22243">
    <property type="entry name" value="DUF5018-rel"/>
    <property type="match status" value="1"/>
</dbReference>
<dbReference type="HOGENOM" id="CLU_3061007_0_0_10"/>
<dbReference type="AlphaFoldDB" id="F5J3S4"/>
<evidence type="ECO:0000259" key="2">
    <source>
        <dbReference type="Pfam" id="PF22243"/>
    </source>
</evidence>
<reference evidence="3 4" key="1">
    <citation type="submission" date="2011-04" db="EMBL/GenBank/DDBJ databases">
        <title>The Genome Sequence of Dysgonomonas gadei ATCC BAA-286.</title>
        <authorList>
            <consortium name="The Broad Institute Genome Sequencing Platform"/>
            <person name="Earl A."/>
            <person name="Ward D."/>
            <person name="Feldgarden M."/>
            <person name="Gevers D."/>
            <person name="Pudlo N."/>
            <person name="Martens E."/>
            <person name="Allen-Vercoe E."/>
            <person name="Young S.K."/>
            <person name="Zeng Q."/>
            <person name="Gargeya S."/>
            <person name="Fitzgerald M."/>
            <person name="Haas B."/>
            <person name="Abouelleil A."/>
            <person name="Alvarado L."/>
            <person name="Arachchi H.M."/>
            <person name="Berlin A."/>
            <person name="Brown A."/>
            <person name="Chapman S.B."/>
            <person name="Chen Z."/>
            <person name="Dunbar C."/>
            <person name="Freedman E."/>
            <person name="Gearin G."/>
            <person name="Gellesch M."/>
            <person name="Goldberg J."/>
            <person name="Griggs A."/>
            <person name="Gujja S."/>
            <person name="Heiman D."/>
            <person name="Howarth C."/>
            <person name="Larson L."/>
            <person name="Lui A."/>
            <person name="MacDonald P.J.P."/>
            <person name="Mehta T."/>
            <person name="Montmayeur A."/>
            <person name="Murphy C."/>
            <person name="Neiman D."/>
            <person name="Pearson M."/>
            <person name="Priest M."/>
            <person name="Roberts A."/>
            <person name="Saif S."/>
            <person name="Shea T."/>
            <person name="Shenoy N."/>
            <person name="Sisk P."/>
            <person name="Stolte C."/>
            <person name="Sykes S."/>
            <person name="Yandava C."/>
            <person name="Wortman J."/>
            <person name="Nusbaum C."/>
            <person name="Birren B."/>
        </authorList>
    </citation>
    <scope>NUCLEOTIDE SEQUENCE [LARGE SCALE GENOMIC DNA]</scope>
    <source>
        <strain evidence="3 4">ATCC BAA-286</strain>
    </source>
</reference>
<evidence type="ECO:0000256" key="1">
    <source>
        <dbReference type="SAM" id="MobiDB-lite"/>
    </source>
</evidence>
<dbReference type="RefSeq" id="WP_006801527.1">
    <property type="nucleotide sequence ID" value="NZ_GL891994.1"/>
</dbReference>
<accession>F5J3S4</accession>
<dbReference type="STRING" id="742766.HMPREF9455_03991"/>
<dbReference type="InterPro" id="IPR054460">
    <property type="entry name" value="DUF5018-rel"/>
</dbReference>
<gene>
    <name evidence="3" type="ORF">HMPREF9455_03991</name>
</gene>
<organism evidence="3 4">
    <name type="scientific">Dysgonomonas gadei ATCC BAA-286</name>
    <dbReference type="NCBI Taxonomy" id="742766"/>
    <lineage>
        <taxon>Bacteria</taxon>
        <taxon>Pseudomonadati</taxon>
        <taxon>Bacteroidota</taxon>
        <taxon>Bacteroidia</taxon>
        <taxon>Bacteroidales</taxon>
        <taxon>Dysgonomonadaceae</taxon>
        <taxon>Dysgonomonas</taxon>
    </lineage>
</organism>
<sequence>MTISPGASVRPNGSAPTLGKLGDFSQSNMSYNVVAADGINKQDWVLVITAFNK</sequence>